<evidence type="ECO:0000256" key="1">
    <source>
        <dbReference type="ARBA" id="ARBA00023125"/>
    </source>
</evidence>
<dbReference type="Gene3D" id="6.10.250.690">
    <property type="match status" value="1"/>
</dbReference>
<reference evidence="7" key="1">
    <citation type="journal article" date="2019" name="Int. J. Syst. Evol. Microbiol.">
        <title>The Global Catalogue of Microorganisms (GCM) 10K type strain sequencing project: providing services to taxonomists for standard genome sequencing and annotation.</title>
        <authorList>
            <consortium name="The Broad Institute Genomics Platform"/>
            <consortium name="The Broad Institute Genome Sequencing Center for Infectious Disease"/>
            <person name="Wu L."/>
            <person name="Ma J."/>
        </authorList>
    </citation>
    <scope>NUCLEOTIDE SEQUENCE [LARGE SCALE GENOMIC DNA]</scope>
    <source>
        <strain evidence="7">JCM 17440</strain>
    </source>
</reference>
<dbReference type="PROSITE" id="PS50110">
    <property type="entry name" value="RESPONSE_REGULATORY"/>
    <property type="match status" value="1"/>
</dbReference>
<dbReference type="InterPro" id="IPR016032">
    <property type="entry name" value="Sig_transdc_resp-reg_C-effctor"/>
</dbReference>
<accession>A0ABP8BU36</accession>
<keyword evidence="2" id="KW-0597">Phosphoprotein</keyword>
<dbReference type="Gene3D" id="3.40.50.2300">
    <property type="match status" value="1"/>
</dbReference>
<evidence type="ECO:0000259" key="5">
    <source>
        <dbReference type="PROSITE" id="PS51755"/>
    </source>
</evidence>
<dbReference type="SMART" id="SM00862">
    <property type="entry name" value="Trans_reg_C"/>
    <property type="match status" value="1"/>
</dbReference>
<dbReference type="Proteomes" id="UP001501710">
    <property type="component" value="Unassembled WGS sequence"/>
</dbReference>
<dbReference type="Pfam" id="PF00072">
    <property type="entry name" value="Response_reg"/>
    <property type="match status" value="1"/>
</dbReference>
<feature type="modified residue" description="4-aspartylphosphate" evidence="2">
    <location>
        <position position="54"/>
    </location>
</feature>
<dbReference type="PROSITE" id="PS51755">
    <property type="entry name" value="OMPR_PHOB"/>
    <property type="match status" value="1"/>
</dbReference>
<evidence type="ECO:0000256" key="3">
    <source>
        <dbReference type="PROSITE-ProRule" id="PRU01091"/>
    </source>
</evidence>
<protein>
    <submittedName>
        <fullName evidence="6">Response regulator transcription factor</fullName>
    </submittedName>
</protein>
<evidence type="ECO:0000259" key="4">
    <source>
        <dbReference type="PROSITE" id="PS50110"/>
    </source>
</evidence>
<feature type="domain" description="Response regulatory" evidence="4">
    <location>
        <begin position="5"/>
        <end position="119"/>
    </location>
</feature>
<dbReference type="InterPro" id="IPR011006">
    <property type="entry name" value="CheY-like_superfamily"/>
</dbReference>
<feature type="DNA-binding region" description="OmpR/PhoB-type" evidence="3">
    <location>
        <begin position="129"/>
        <end position="226"/>
    </location>
</feature>
<dbReference type="SUPFAM" id="SSF52172">
    <property type="entry name" value="CheY-like"/>
    <property type="match status" value="1"/>
</dbReference>
<comment type="caution">
    <text evidence="6">The sequence shown here is derived from an EMBL/GenBank/DDBJ whole genome shotgun (WGS) entry which is preliminary data.</text>
</comment>
<dbReference type="InterPro" id="IPR001789">
    <property type="entry name" value="Sig_transdc_resp-reg_receiver"/>
</dbReference>
<dbReference type="SMART" id="SM00448">
    <property type="entry name" value="REC"/>
    <property type="match status" value="1"/>
</dbReference>
<gene>
    <name evidence="6" type="ORF">GCM10022254_10840</name>
</gene>
<evidence type="ECO:0000313" key="6">
    <source>
        <dbReference type="EMBL" id="GAA4226284.1"/>
    </source>
</evidence>
<dbReference type="Gene3D" id="1.10.10.10">
    <property type="entry name" value="Winged helix-like DNA-binding domain superfamily/Winged helix DNA-binding domain"/>
    <property type="match status" value="1"/>
</dbReference>
<dbReference type="CDD" id="cd00383">
    <property type="entry name" value="trans_reg_C"/>
    <property type="match status" value="1"/>
</dbReference>
<dbReference type="EMBL" id="BAABAS010000004">
    <property type="protein sequence ID" value="GAA4226284.1"/>
    <property type="molecule type" value="Genomic_DNA"/>
</dbReference>
<dbReference type="PANTHER" id="PTHR48111:SF28">
    <property type="entry name" value="TRANSCRIPTIONAL REGULATORY PROTEIN TCRX-RELATED"/>
    <property type="match status" value="1"/>
</dbReference>
<dbReference type="InterPro" id="IPR001867">
    <property type="entry name" value="OmpR/PhoB-type_DNA-bd"/>
</dbReference>
<name>A0ABP8BU36_9ACTN</name>
<dbReference type="PANTHER" id="PTHR48111">
    <property type="entry name" value="REGULATOR OF RPOS"/>
    <property type="match status" value="1"/>
</dbReference>
<dbReference type="Pfam" id="PF00486">
    <property type="entry name" value="Trans_reg_C"/>
    <property type="match status" value="1"/>
</dbReference>
<organism evidence="6 7">
    <name type="scientific">Actinomadura meridiana</name>
    <dbReference type="NCBI Taxonomy" id="559626"/>
    <lineage>
        <taxon>Bacteria</taxon>
        <taxon>Bacillati</taxon>
        <taxon>Actinomycetota</taxon>
        <taxon>Actinomycetes</taxon>
        <taxon>Streptosporangiales</taxon>
        <taxon>Thermomonosporaceae</taxon>
        <taxon>Actinomadura</taxon>
    </lineage>
</organism>
<dbReference type="SUPFAM" id="SSF46894">
    <property type="entry name" value="C-terminal effector domain of the bipartite response regulators"/>
    <property type="match status" value="1"/>
</dbReference>
<keyword evidence="7" id="KW-1185">Reference proteome</keyword>
<proteinExistence type="predicted"/>
<dbReference type="RefSeq" id="WP_344890700.1">
    <property type="nucleotide sequence ID" value="NZ_BAABAS010000004.1"/>
</dbReference>
<evidence type="ECO:0000256" key="2">
    <source>
        <dbReference type="PROSITE-ProRule" id="PRU00169"/>
    </source>
</evidence>
<dbReference type="InterPro" id="IPR036388">
    <property type="entry name" value="WH-like_DNA-bd_sf"/>
</dbReference>
<dbReference type="InterPro" id="IPR039420">
    <property type="entry name" value="WalR-like"/>
</dbReference>
<sequence>MTPTKILVVDDEAYLADLVATALRYEGFETAVAGSGAEALASIPRFGPDLIVLDVMLPDGSGLDACARLRRDGYEAPVVFLTARDATEDKIKGLTVGGDDYVTKPFSLAELIARIRAVLRRTRPGERERSRLSFADLEIDEDTYEVRRGGVLVDLTPTEFKLLRYLLLNAGRVLTKRQILDHVWQYDFGGGDGVVQTYVSYLRRKLDDRDPRLIHTVPRVGYIIRMPRES</sequence>
<feature type="domain" description="OmpR/PhoB-type" evidence="5">
    <location>
        <begin position="129"/>
        <end position="226"/>
    </location>
</feature>
<evidence type="ECO:0000313" key="7">
    <source>
        <dbReference type="Proteomes" id="UP001501710"/>
    </source>
</evidence>
<keyword evidence="1 3" id="KW-0238">DNA-binding</keyword>